<dbReference type="AlphaFoldDB" id="A0AB39CMT5"/>
<reference evidence="1" key="1">
    <citation type="submission" date="2024-05" db="EMBL/GenBank/DDBJ databases">
        <authorList>
            <person name="Luo Y.-C."/>
            <person name="Nicholds J."/>
            <person name="Mortimer T."/>
            <person name="Maboni G."/>
        </authorList>
    </citation>
    <scope>NUCLEOTIDE SEQUENCE</scope>
    <source>
        <strain evidence="1">153920</strain>
    </source>
</reference>
<organism evidence="1">
    <name type="scientific">Castellaniella ginsengisoli</name>
    <dbReference type="NCBI Taxonomy" id="546114"/>
    <lineage>
        <taxon>Bacteria</taxon>
        <taxon>Pseudomonadati</taxon>
        <taxon>Pseudomonadota</taxon>
        <taxon>Betaproteobacteria</taxon>
        <taxon>Burkholderiales</taxon>
        <taxon>Alcaligenaceae</taxon>
        <taxon>Castellaniella</taxon>
    </lineage>
</organism>
<gene>
    <name evidence="1" type="ORF">ABRY99_06525</name>
</gene>
<protein>
    <submittedName>
        <fullName evidence="1">Uncharacterized protein</fullName>
    </submittedName>
</protein>
<dbReference type="EMBL" id="CP158252">
    <property type="protein sequence ID" value="XDJ43210.1"/>
    <property type="molecule type" value="Genomic_DNA"/>
</dbReference>
<proteinExistence type="predicted"/>
<dbReference type="RefSeq" id="WP_368644021.1">
    <property type="nucleotide sequence ID" value="NZ_CP158252.1"/>
</dbReference>
<sequence>MAVVPPEDFPRRTMQSGLDGAVLKFSARRLEDGGFSALVPDEEHQEAYENAEDLAGQLVGYALRKERENPDWTRAFNIQRIRDGIKEKVRSREWDFTPDEQEWIMKRLIALLEQPEGGDTMAGAAQ</sequence>
<evidence type="ECO:0000313" key="1">
    <source>
        <dbReference type="EMBL" id="XDJ43210.1"/>
    </source>
</evidence>
<accession>A0AB39CMT5</accession>
<name>A0AB39CMT5_9BURK</name>